<dbReference type="EMBL" id="SJPV01000041">
    <property type="protein sequence ID" value="TWU24804.1"/>
    <property type="molecule type" value="Genomic_DNA"/>
</dbReference>
<protein>
    <submittedName>
        <fullName evidence="2">Uncharacterized protein</fullName>
    </submittedName>
</protein>
<evidence type="ECO:0000313" key="3">
    <source>
        <dbReference type="Proteomes" id="UP000319143"/>
    </source>
</evidence>
<keyword evidence="3" id="KW-1185">Reference proteome</keyword>
<feature type="region of interest" description="Disordered" evidence="1">
    <location>
        <begin position="321"/>
        <end position="344"/>
    </location>
</feature>
<comment type="caution">
    <text evidence="2">The sequence shown here is derived from an EMBL/GenBank/DDBJ whole genome shotgun (WGS) entry which is preliminary data.</text>
</comment>
<evidence type="ECO:0000313" key="2">
    <source>
        <dbReference type="EMBL" id="TWU24804.1"/>
    </source>
</evidence>
<feature type="region of interest" description="Disordered" evidence="1">
    <location>
        <begin position="171"/>
        <end position="198"/>
    </location>
</feature>
<proteinExistence type="predicted"/>
<dbReference type="Proteomes" id="UP000319143">
    <property type="component" value="Unassembled WGS sequence"/>
</dbReference>
<feature type="compositionally biased region" description="Basic and acidic residues" evidence="1">
    <location>
        <begin position="321"/>
        <end position="330"/>
    </location>
</feature>
<feature type="compositionally biased region" description="Basic and acidic residues" evidence="1">
    <location>
        <begin position="171"/>
        <end position="182"/>
    </location>
</feature>
<gene>
    <name evidence="2" type="ORF">Poly41_70820</name>
</gene>
<organism evidence="2 3">
    <name type="scientific">Novipirellula artificiosorum</name>
    <dbReference type="NCBI Taxonomy" id="2528016"/>
    <lineage>
        <taxon>Bacteria</taxon>
        <taxon>Pseudomonadati</taxon>
        <taxon>Planctomycetota</taxon>
        <taxon>Planctomycetia</taxon>
        <taxon>Pirellulales</taxon>
        <taxon>Pirellulaceae</taxon>
        <taxon>Novipirellula</taxon>
    </lineage>
</organism>
<dbReference type="AlphaFoldDB" id="A0A5C6CMU9"/>
<feature type="compositionally biased region" description="Polar residues" evidence="1">
    <location>
        <begin position="104"/>
        <end position="113"/>
    </location>
</feature>
<feature type="region of interest" description="Disordered" evidence="1">
    <location>
        <begin position="72"/>
        <end position="136"/>
    </location>
</feature>
<accession>A0A5C6CMU9</accession>
<evidence type="ECO:0000256" key="1">
    <source>
        <dbReference type="SAM" id="MobiDB-lite"/>
    </source>
</evidence>
<sequence>MIRPDRVLRFKEIAIRRGRVVLKGMTVIPPTAMRLQNPSCDPSRIGSIARQPLSVGIATLSPRLPSVIPFGINPPTARRSQDTAIIRQPPTARRSKRVAGGLSGANTPGTATPANRERPRERSQSPNCDPSRIGSIARQPLSVGIATLGPRLPSVIPFGINPPDHDVVQDGSRGFERKRTPPEPRSPTHAFDRESGRRQMHLRSLQDRTIVVQPSSVGIAALGPRLPSVIPFGINPPDHDVVQDRSRGFERKRTPPEPRSPTHAFDRESGRRQMHLRSLQDRTIVVQPSSVGIATLGPRLPSVIPFGINPPDHVVVQDRSRGFERKRTPPEPRSPTHAFDRESGRRQMHLRSLQDRTIVVQPLSVGIATLGPRLPSMIPFGINPSRIAPIVVQPLSVGIATLGPRLPSVIPFGINPNPPTAMRSQRTMIIPHPPTAP</sequence>
<reference evidence="2 3" key="1">
    <citation type="submission" date="2019-02" db="EMBL/GenBank/DDBJ databases">
        <title>Deep-cultivation of Planctomycetes and their phenomic and genomic characterization uncovers novel biology.</title>
        <authorList>
            <person name="Wiegand S."/>
            <person name="Jogler M."/>
            <person name="Boedeker C."/>
            <person name="Pinto D."/>
            <person name="Vollmers J."/>
            <person name="Rivas-Marin E."/>
            <person name="Kohn T."/>
            <person name="Peeters S.H."/>
            <person name="Heuer A."/>
            <person name="Rast P."/>
            <person name="Oberbeckmann S."/>
            <person name="Bunk B."/>
            <person name="Jeske O."/>
            <person name="Meyerdierks A."/>
            <person name="Storesund J.E."/>
            <person name="Kallscheuer N."/>
            <person name="Luecker S."/>
            <person name="Lage O.M."/>
            <person name="Pohl T."/>
            <person name="Merkel B.J."/>
            <person name="Hornburger P."/>
            <person name="Mueller R.-W."/>
            <person name="Bruemmer F."/>
            <person name="Labrenz M."/>
            <person name="Spormann A.M."/>
            <person name="Op Den Camp H."/>
            <person name="Overmann J."/>
            <person name="Amann R."/>
            <person name="Jetten M.S.M."/>
            <person name="Mascher T."/>
            <person name="Medema M.H."/>
            <person name="Devos D.P."/>
            <person name="Kaster A.-K."/>
            <person name="Ovreas L."/>
            <person name="Rohde M."/>
            <person name="Galperin M.Y."/>
            <person name="Jogler C."/>
        </authorList>
    </citation>
    <scope>NUCLEOTIDE SEQUENCE [LARGE SCALE GENOMIC DNA]</scope>
    <source>
        <strain evidence="2 3">Poly41</strain>
    </source>
</reference>
<name>A0A5C6CMU9_9BACT</name>
<feature type="compositionally biased region" description="Basic and acidic residues" evidence="1">
    <location>
        <begin position="246"/>
        <end position="256"/>
    </location>
</feature>
<feature type="region of interest" description="Disordered" evidence="1">
    <location>
        <begin position="246"/>
        <end position="272"/>
    </location>
</feature>